<name>Q7R9V3_PLAYO</name>
<dbReference type="PaxDb" id="73239-Q7R9V3"/>
<dbReference type="EMBL" id="AABL01002338">
    <property type="protein sequence ID" value="EAA19039.1"/>
    <property type="molecule type" value="Genomic_DNA"/>
</dbReference>
<dbReference type="InParanoid" id="Q7R9V3"/>
<feature type="transmembrane region" description="Helical" evidence="1">
    <location>
        <begin position="6"/>
        <end position="27"/>
    </location>
</feature>
<gene>
    <name evidence="2" type="ORF">PY06756</name>
</gene>
<organism evidence="2 3">
    <name type="scientific">Plasmodium yoelii yoelii</name>
    <dbReference type="NCBI Taxonomy" id="73239"/>
    <lineage>
        <taxon>Eukaryota</taxon>
        <taxon>Sar</taxon>
        <taxon>Alveolata</taxon>
        <taxon>Apicomplexa</taxon>
        <taxon>Aconoidasida</taxon>
        <taxon>Haemosporida</taxon>
        <taxon>Plasmodiidae</taxon>
        <taxon>Plasmodium</taxon>
        <taxon>Plasmodium (Vinckeia)</taxon>
    </lineage>
</organism>
<comment type="caution">
    <text evidence="2">The sequence shown here is derived from an EMBL/GenBank/DDBJ whole genome shotgun (WGS) entry which is preliminary data.</text>
</comment>
<keyword evidence="3" id="KW-1185">Reference proteome</keyword>
<protein>
    <submittedName>
        <fullName evidence="2">Uncharacterized protein</fullName>
    </submittedName>
</protein>
<proteinExistence type="predicted"/>
<accession>Q7R9V3</accession>
<dbReference type="AlphaFoldDB" id="Q7R9V3"/>
<evidence type="ECO:0000313" key="2">
    <source>
        <dbReference type="EMBL" id="EAA19039.1"/>
    </source>
</evidence>
<keyword evidence="1" id="KW-1133">Transmembrane helix</keyword>
<evidence type="ECO:0000256" key="1">
    <source>
        <dbReference type="SAM" id="Phobius"/>
    </source>
</evidence>
<reference evidence="2 3" key="1">
    <citation type="journal article" date="2002" name="Nature">
        <title>Genome sequence and comparative analysis of the model rodent malaria parasite Plasmodium yoelii yoelii.</title>
        <authorList>
            <person name="Carlton J.M."/>
            <person name="Angiuoli S.V."/>
            <person name="Suh B.B."/>
            <person name="Kooij T.W."/>
            <person name="Pertea M."/>
            <person name="Silva J.C."/>
            <person name="Ermolaeva M.D."/>
            <person name="Allen J.E."/>
            <person name="Selengut J.D."/>
            <person name="Koo H.L."/>
            <person name="Peterson J.D."/>
            <person name="Pop M."/>
            <person name="Kosack D.S."/>
            <person name="Shumway M.F."/>
            <person name="Bidwell S.L."/>
            <person name="Shallom S.J."/>
            <person name="van Aken S.E."/>
            <person name="Riedmuller S.B."/>
            <person name="Feldblyum T.V."/>
            <person name="Cho J.K."/>
            <person name="Quackenbush J."/>
            <person name="Sedegah M."/>
            <person name="Shoaibi A."/>
            <person name="Cummings L.M."/>
            <person name="Florens L."/>
            <person name="Yates J.R."/>
            <person name="Raine J.D."/>
            <person name="Sinden R.E."/>
            <person name="Harris M.A."/>
            <person name="Cunningham D.A."/>
            <person name="Preiser P.R."/>
            <person name="Bergman L.W."/>
            <person name="Vaidya A.B."/>
            <person name="van Lin L.H."/>
            <person name="Janse C.J."/>
            <person name="Waters A.P."/>
            <person name="Smith H.O."/>
            <person name="White O.R."/>
            <person name="Salzberg S.L."/>
            <person name="Venter J.C."/>
            <person name="Fraser C.M."/>
            <person name="Hoffman S.L."/>
            <person name="Gardner M.J."/>
            <person name="Carucci D.J."/>
        </authorList>
    </citation>
    <scope>NUCLEOTIDE SEQUENCE [LARGE SCALE GENOMIC DNA]</scope>
    <source>
        <strain evidence="2 3">17XNL</strain>
    </source>
</reference>
<dbReference type="Proteomes" id="UP000008553">
    <property type="component" value="Unassembled WGS sequence"/>
</dbReference>
<feature type="non-terminal residue" evidence="2">
    <location>
        <position position="30"/>
    </location>
</feature>
<keyword evidence="1" id="KW-0812">Transmembrane</keyword>
<evidence type="ECO:0000313" key="3">
    <source>
        <dbReference type="Proteomes" id="UP000008553"/>
    </source>
</evidence>
<sequence length="30" mass="3528">MSLYLMKILFNKLIICIIFVLISIILCQLN</sequence>
<keyword evidence="1" id="KW-0472">Membrane</keyword>